<accession>A0ABW4AR33</accession>
<dbReference type="RefSeq" id="WP_317786384.1">
    <property type="nucleotide sequence ID" value="NZ_AP028461.1"/>
</dbReference>
<dbReference type="PANTHER" id="PTHR39515">
    <property type="entry name" value="CONSERVED PROTEIN"/>
    <property type="match status" value="1"/>
</dbReference>
<evidence type="ECO:0000256" key="2">
    <source>
        <dbReference type="ARBA" id="ARBA00023125"/>
    </source>
</evidence>
<evidence type="ECO:0000256" key="3">
    <source>
        <dbReference type="ARBA" id="ARBA00023163"/>
    </source>
</evidence>
<organism evidence="5 6">
    <name type="scientific">Actinoplanes sichuanensis</name>
    <dbReference type="NCBI Taxonomy" id="512349"/>
    <lineage>
        <taxon>Bacteria</taxon>
        <taxon>Bacillati</taxon>
        <taxon>Actinomycetota</taxon>
        <taxon>Actinomycetes</taxon>
        <taxon>Micromonosporales</taxon>
        <taxon>Micromonosporaceae</taxon>
        <taxon>Actinoplanes</taxon>
    </lineage>
</organism>
<name>A0ABW4AR33_9ACTN</name>
<dbReference type="PRINTS" id="PR00598">
    <property type="entry name" value="HTHMARR"/>
</dbReference>
<evidence type="ECO:0000313" key="6">
    <source>
        <dbReference type="Proteomes" id="UP001597183"/>
    </source>
</evidence>
<protein>
    <submittedName>
        <fullName evidence="5">MarR family transcriptional regulator</fullName>
    </submittedName>
</protein>
<dbReference type="InterPro" id="IPR000835">
    <property type="entry name" value="HTH_MarR-typ"/>
</dbReference>
<dbReference type="InterPro" id="IPR036390">
    <property type="entry name" value="WH_DNA-bd_sf"/>
</dbReference>
<keyword evidence="1" id="KW-0805">Transcription regulation</keyword>
<dbReference type="Gene3D" id="1.10.10.10">
    <property type="entry name" value="Winged helix-like DNA-binding domain superfamily/Winged helix DNA-binding domain"/>
    <property type="match status" value="1"/>
</dbReference>
<dbReference type="Proteomes" id="UP001597183">
    <property type="component" value="Unassembled WGS sequence"/>
</dbReference>
<comment type="caution">
    <text evidence="5">The sequence shown here is derived from an EMBL/GenBank/DDBJ whole genome shotgun (WGS) entry which is preliminary data.</text>
</comment>
<dbReference type="SUPFAM" id="SSF46785">
    <property type="entry name" value="Winged helix' DNA-binding domain"/>
    <property type="match status" value="1"/>
</dbReference>
<reference evidence="6" key="1">
    <citation type="journal article" date="2019" name="Int. J. Syst. Evol. Microbiol.">
        <title>The Global Catalogue of Microorganisms (GCM) 10K type strain sequencing project: providing services to taxonomists for standard genome sequencing and annotation.</title>
        <authorList>
            <consortium name="The Broad Institute Genomics Platform"/>
            <consortium name="The Broad Institute Genome Sequencing Center for Infectious Disease"/>
            <person name="Wu L."/>
            <person name="Ma J."/>
        </authorList>
    </citation>
    <scope>NUCLEOTIDE SEQUENCE [LARGE SCALE GENOMIC DNA]</scope>
    <source>
        <strain evidence="6">CCM 7526</strain>
    </source>
</reference>
<evidence type="ECO:0000256" key="1">
    <source>
        <dbReference type="ARBA" id="ARBA00023015"/>
    </source>
</evidence>
<keyword evidence="6" id="KW-1185">Reference proteome</keyword>
<keyword evidence="3" id="KW-0804">Transcription</keyword>
<dbReference type="InterPro" id="IPR036388">
    <property type="entry name" value="WH-like_DNA-bd_sf"/>
</dbReference>
<gene>
    <name evidence="5" type="ORF">ACFQ5G_45380</name>
</gene>
<dbReference type="InterPro" id="IPR023187">
    <property type="entry name" value="Tscrpt_reg_MarR-type_CS"/>
</dbReference>
<evidence type="ECO:0000313" key="5">
    <source>
        <dbReference type="EMBL" id="MFD1372602.1"/>
    </source>
</evidence>
<dbReference type="InterPro" id="IPR052526">
    <property type="entry name" value="HTH-type_Bedaq_tolerance"/>
</dbReference>
<dbReference type="PROSITE" id="PS50995">
    <property type="entry name" value="HTH_MARR_2"/>
    <property type="match status" value="1"/>
</dbReference>
<dbReference type="EMBL" id="JBHTMK010000057">
    <property type="protein sequence ID" value="MFD1372602.1"/>
    <property type="molecule type" value="Genomic_DNA"/>
</dbReference>
<proteinExistence type="predicted"/>
<dbReference type="SMART" id="SM00347">
    <property type="entry name" value="HTH_MARR"/>
    <property type="match status" value="1"/>
</dbReference>
<dbReference type="Pfam" id="PF01047">
    <property type="entry name" value="MarR"/>
    <property type="match status" value="1"/>
</dbReference>
<keyword evidence="2" id="KW-0238">DNA-binding</keyword>
<dbReference type="SMART" id="SM00419">
    <property type="entry name" value="HTH_CRP"/>
    <property type="match status" value="1"/>
</dbReference>
<feature type="domain" description="HTH marR-type" evidence="4">
    <location>
        <begin position="6"/>
        <end position="138"/>
    </location>
</feature>
<dbReference type="PROSITE" id="PS01117">
    <property type="entry name" value="HTH_MARR_1"/>
    <property type="match status" value="1"/>
</dbReference>
<sequence length="153" mass="16378">MTALDAARLAAVISPLRRTLLTAARAAEHLPEIPDAQIEIIRALPRDTVTTPGELAGRLGLSRPTVSNLLTQMETAGLVERRPRPENRRQVEVLATARALDLFDRFDRAGGEIVAAAAATLTDADRAALAAALPALERLRDALAPRSHLRSAP</sequence>
<evidence type="ECO:0000259" key="4">
    <source>
        <dbReference type="PROSITE" id="PS50995"/>
    </source>
</evidence>
<dbReference type="InterPro" id="IPR012318">
    <property type="entry name" value="HTH_CRP"/>
</dbReference>
<dbReference type="PANTHER" id="PTHR39515:SF2">
    <property type="entry name" value="HTH-TYPE TRANSCRIPTIONAL REGULATOR RV0880"/>
    <property type="match status" value="1"/>
</dbReference>